<dbReference type="SUPFAM" id="SSF46689">
    <property type="entry name" value="Homeodomain-like"/>
    <property type="match status" value="1"/>
</dbReference>
<dbReference type="eggNOG" id="COG2207">
    <property type="taxonomic scope" value="Bacteria"/>
</dbReference>
<keyword evidence="3" id="KW-0804">Transcription</keyword>
<dbReference type="PANTHER" id="PTHR46796">
    <property type="entry name" value="HTH-TYPE TRANSCRIPTIONAL ACTIVATOR RHAS-RELATED"/>
    <property type="match status" value="1"/>
</dbReference>
<dbReference type="PATRIC" id="fig|1367847.3.peg.1871"/>
<dbReference type="InterPro" id="IPR018060">
    <property type="entry name" value="HTH_AraC"/>
</dbReference>
<feature type="region of interest" description="Disordered" evidence="4">
    <location>
        <begin position="1"/>
        <end position="47"/>
    </location>
</feature>
<protein>
    <submittedName>
        <fullName evidence="6">Transcriptional regulator, AraC family</fullName>
    </submittedName>
</protein>
<dbReference type="InterPro" id="IPR011051">
    <property type="entry name" value="RmlC_Cupin_sf"/>
</dbReference>
<gene>
    <name evidence="6" type="ORF">JCM7686_1883</name>
</gene>
<dbReference type="GO" id="GO:0043565">
    <property type="term" value="F:sequence-specific DNA binding"/>
    <property type="evidence" value="ECO:0007669"/>
    <property type="project" value="InterPro"/>
</dbReference>
<dbReference type="STRING" id="1367847.JCM7686_1883"/>
<keyword evidence="7" id="KW-1185">Reference proteome</keyword>
<dbReference type="OrthoDB" id="9814125at2"/>
<evidence type="ECO:0000259" key="5">
    <source>
        <dbReference type="PROSITE" id="PS01124"/>
    </source>
</evidence>
<dbReference type="SUPFAM" id="SSF51182">
    <property type="entry name" value="RmlC-like cupins"/>
    <property type="match status" value="1"/>
</dbReference>
<dbReference type="GO" id="GO:0003700">
    <property type="term" value="F:DNA-binding transcription factor activity"/>
    <property type="evidence" value="ECO:0007669"/>
    <property type="project" value="InterPro"/>
</dbReference>
<evidence type="ECO:0000256" key="4">
    <source>
        <dbReference type="SAM" id="MobiDB-lite"/>
    </source>
</evidence>
<dbReference type="KEGG" id="pami:JCM7686_1883"/>
<evidence type="ECO:0000313" key="6">
    <source>
        <dbReference type="EMBL" id="AGT08984.1"/>
    </source>
</evidence>
<dbReference type="RefSeq" id="WP_020950622.1">
    <property type="nucleotide sequence ID" value="NC_022041.1"/>
</dbReference>
<evidence type="ECO:0000256" key="2">
    <source>
        <dbReference type="ARBA" id="ARBA00023125"/>
    </source>
</evidence>
<evidence type="ECO:0000256" key="3">
    <source>
        <dbReference type="ARBA" id="ARBA00023163"/>
    </source>
</evidence>
<dbReference type="HOGENOM" id="CLU_854853_0_0_5"/>
<evidence type="ECO:0000313" key="7">
    <source>
        <dbReference type="Proteomes" id="UP000015480"/>
    </source>
</evidence>
<dbReference type="EMBL" id="CP006650">
    <property type="protein sequence ID" value="AGT08984.1"/>
    <property type="molecule type" value="Genomic_DNA"/>
</dbReference>
<dbReference type="InterPro" id="IPR050204">
    <property type="entry name" value="AraC_XylS_family_regulators"/>
</dbReference>
<accession>S5XNT0</accession>
<dbReference type="SMART" id="SM00342">
    <property type="entry name" value="HTH_ARAC"/>
    <property type="match status" value="1"/>
</dbReference>
<dbReference type="AlphaFoldDB" id="S5XNT0"/>
<keyword evidence="2" id="KW-0238">DNA-binding</keyword>
<name>S5XNT0_PARAH</name>
<dbReference type="Gene3D" id="1.10.10.60">
    <property type="entry name" value="Homeodomain-like"/>
    <property type="match status" value="1"/>
</dbReference>
<feature type="domain" description="HTH araC/xylS-type" evidence="5">
    <location>
        <begin position="225"/>
        <end position="323"/>
    </location>
</feature>
<dbReference type="Pfam" id="PF12833">
    <property type="entry name" value="HTH_18"/>
    <property type="match status" value="1"/>
</dbReference>
<dbReference type="InterPro" id="IPR009057">
    <property type="entry name" value="Homeodomain-like_sf"/>
</dbReference>
<sequence length="325" mass="35400">MSRLRKASVAASAIQAPARRDPRKFAAPDPDAPLPANHATPPVETRPFSAKPISSLRGMVLRRLSEFSWGGAAKGIGGYATPKVCADSFIFWLTSGSIRIELPRQYRMLRAGQLIFIPAGTAFSLWHGPLAEGVVLNLPGNLLRRAGVILPRDLTQGAPQRPDLAPLRGALPRLGQIGRITDSASREAARIQFTVIARALTRLEDEAIENRNPKDDPRQAKPLMDRYLQLVRRDMGRGLTLSDFAQDLGVSSATLDRACRCCRGRSALELLYELRLERAVSLLRSSQKSATAIAAETGYVSLSHMARAFVAATGRGPEAFRRSGE</sequence>
<dbReference type="PROSITE" id="PS01124">
    <property type="entry name" value="HTH_ARAC_FAMILY_2"/>
    <property type="match status" value="1"/>
</dbReference>
<feature type="compositionally biased region" description="Low complexity" evidence="4">
    <location>
        <begin position="7"/>
        <end position="17"/>
    </location>
</feature>
<keyword evidence="1" id="KW-0805">Transcription regulation</keyword>
<organism evidence="6 7">
    <name type="scientific">Paracoccus aminophilus JCM 7686</name>
    <dbReference type="NCBI Taxonomy" id="1367847"/>
    <lineage>
        <taxon>Bacteria</taxon>
        <taxon>Pseudomonadati</taxon>
        <taxon>Pseudomonadota</taxon>
        <taxon>Alphaproteobacteria</taxon>
        <taxon>Rhodobacterales</taxon>
        <taxon>Paracoccaceae</taxon>
        <taxon>Paracoccus</taxon>
    </lineage>
</organism>
<evidence type="ECO:0000256" key="1">
    <source>
        <dbReference type="ARBA" id="ARBA00023015"/>
    </source>
</evidence>
<proteinExistence type="predicted"/>
<reference evidence="6 7" key="1">
    <citation type="journal article" date="2014" name="BMC Genomics">
        <title>Architecture and functions of a multipartite genome of the methylotrophic bacterium Paracoccus aminophilus JCM 7686, containing primary and secondary chromids.</title>
        <authorList>
            <person name="Dziewit L."/>
            <person name="Czarnecki J."/>
            <person name="Wibberg D."/>
            <person name="Radlinska M."/>
            <person name="Mrozek P."/>
            <person name="Szymczak M."/>
            <person name="Schluter A."/>
            <person name="Puhler A."/>
            <person name="Bartosik D."/>
        </authorList>
    </citation>
    <scope>NUCLEOTIDE SEQUENCE [LARGE SCALE GENOMIC DNA]</scope>
    <source>
        <strain evidence="6">JCM 7686</strain>
    </source>
</reference>
<dbReference type="Proteomes" id="UP000015480">
    <property type="component" value="Chromosome"/>
</dbReference>